<comment type="caution">
    <text evidence="1">The sequence shown here is derived from an EMBL/GenBank/DDBJ whole genome shotgun (WGS) entry which is preliminary data.</text>
</comment>
<dbReference type="Proteomes" id="UP000298030">
    <property type="component" value="Unassembled WGS sequence"/>
</dbReference>
<reference evidence="1 2" key="1">
    <citation type="journal article" date="2019" name="Nat. Ecol. Evol.">
        <title>Megaphylogeny resolves global patterns of mushroom evolution.</title>
        <authorList>
            <person name="Varga T."/>
            <person name="Krizsan K."/>
            <person name="Foldi C."/>
            <person name="Dima B."/>
            <person name="Sanchez-Garcia M."/>
            <person name="Sanchez-Ramirez S."/>
            <person name="Szollosi G.J."/>
            <person name="Szarkandi J.G."/>
            <person name="Papp V."/>
            <person name="Albert L."/>
            <person name="Andreopoulos W."/>
            <person name="Angelini C."/>
            <person name="Antonin V."/>
            <person name="Barry K.W."/>
            <person name="Bougher N.L."/>
            <person name="Buchanan P."/>
            <person name="Buyck B."/>
            <person name="Bense V."/>
            <person name="Catcheside P."/>
            <person name="Chovatia M."/>
            <person name="Cooper J."/>
            <person name="Damon W."/>
            <person name="Desjardin D."/>
            <person name="Finy P."/>
            <person name="Geml J."/>
            <person name="Haridas S."/>
            <person name="Hughes K."/>
            <person name="Justo A."/>
            <person name="Karasinski D."/>
            <person name="Kautmanova I."/>
            <person name="Kiss B."/>
            <person name="Kocsube S."/>
            <person name="Kotiranta H."/>
            <person name="LaButti K.M."/>
            <person name="Lechner B.E."/>
            <person name="Liimatainen K."/>
            <person name="Lipzen A."/>
            <person name="Lukacs Z."/>
            <person name="Mihaltcheva S."/>
            <person name="Morgado L.N."/>
            <person name="Niskanen T."/>
            <person name="Noordeloos M.E."/>
            <person name="Ohm R.A."/>
            <person name="Ortiz-Santana B."/>
            <person name="Ovrebo C."/>
            <person name="Racz N."/>
            <person name="Riley R."/>
            <person name="Savchenko A."/>
            <person name="Shiryaev A."/>
            <person name="Soop K."/>
            <person name="Spirin V."/>
            <person name="Szebenyi C."/>
            <person name="Tomsovsky M."/>
            <person name="Tulloss R.E."/>
            <person name="Uehling J."/>
            <person name="Grigoriev I.V."/>
            <person name="Vagvolgyi C."/>
            <person name="Papp T."/>
            <person name="Martin F.M."/>
            <person name="Miettinen O."/>
            <person name="Hibbett D.S."/>
            <person name="Nagy L.G."/>
        </authorList>
    </citation>
    <scope>NUCLEOTIDE SEQUENCE [LARGE SCALE GENOMIC DNA]</scope>
    <source>
        <strain evidence="1 2">FP101781</strain>
    </source>
</reference>
<dbReference type="AlphaFoldDB" id="A0A4Y7T075"/>
<organism evidence="1 2">
    <name type="scientific">Coprinellus micaceus</name>
    <name type="common">Glistening ink-cap mushroom</name>
    <name type="synonym">Coprinus micaceus</name>
    <dbReference type="NCBI Taxonomy" id="71717"/>
    <lineage>
        <taxon>Eukaryota</taxon>
        <taxon>Fungi</taxon>
        <taxon>Dikarya</taxon>
        <taxon>Basidiomycota</taxon>
        <taxon>Agaricomycotina</taxon>
        <taxon>Agaricomycetes</taxon>
        <taxon>Agaricomycetidae</taxon>
        <taxon>Agaricales</taxon>
        <taxon>Agaricineae</taxon>
        <taxon>Psathyrellaceae</taxon>
        <taxon>Coprinellus</taxon>
    </lineage>
</organism>
<proteinExistence type="predicted"/>
<sequence length="86" mass="9482">MRMVCLDALRIQIGTPAPPAPGDFGSGGTTRANSNLIGHYRTLLDTLCHSGLCVDRLQVEGRSTSVSWGYVRTLERMLYPTLRFRG</sequence>
<accession>A0A4Y7T075</accession>
<gene>
    <name evidence="1" type="ORF">FA13DRAFT_1736364</name>
</gene>
<dbReference type="EMBL" id="QPFP01000039">
    <property type="protein sequence ID" value="TEB27515.1"/>
    <property type="molecule type" value="Genomic_DNA"/>
</dbReference>
<name>A0A4Y7T075_COPMI</name>
<evidence type="ECO:0000313" key="2">
    <source>
        <dbReference type="Proteomes" id="UP000298030"/>
    </source>
</evidence>
<keyword evidence="2" id="KW-1185">Reference proteome</keyword>
<protein>
    <submittedName>
        <fullName evidence="1">Uncharacterized protein</fullName>
    </submittedName>
</protein>
<evidence type="ECO:0000313" key="1">
    <source>
        <dbReference type="EMBL" id="TEB27515.1"/>
    </source>
</evidence>